<keyword evidence="1" id="KW-0175">Coiled coil</keyword>
<sequence>VSLTSDRGLVLFRPLILVEDGELWASDDVLETVEPGALMFPEEELVLSPSYLLSLFSRSLSSRFSPYISRMKSKPDLSLDFSSIGCRIRSKKERSSVGSSESMDFSGSSLDLTAEVENLSRKVVDLGPSSAEEITKKNRKRVPAFDGRWTEKFAFMYLPGFSPLWCTAGGDSYHGSIFGREDDQAGTGTPHRASTGPFSSNMSGSKGEEAFAEYKRALEVMSTKKAAPKKAAPSENDDEVQFIKSNKRQAATSLASSSKKKSRASGSTPRVSPTSSNDPAIVLANLNTKVFPLTPVILPEGDSFASIQLNQGDLLQAMSQLFHLGERMDEHASLKVDLAELTSQLREDKKNVLAKEKEIKALRLKVRNQDEAGALAAAENVSLREQIWRLVNGAIVVARCELMKEWLNHQTDSWDLEGPLEQYKMVKTSEAEFQGLPSPTFKGEPTLHSATETEKTLEPVADNPPAS</sequence>
<reference evidence="3 4" key="1">
    <citation type="submission" date="2021-05" db="EMBL/GenBank/DDBJ databases">
        <title>Genome Assembly of Synthetic Allotetraploid Brassica napus Reveals Homoeologous Exchanges between Subgenomes.</title>
        <authorList>
            <person name="Davis J.T."/>
        </authorList>
    </citation>
    <scope>NUCLEOTIDE SEQUENCE [LARGE SCALE GENOMIC DNA]</scope>
    <source>
        <strain evidence="4">cv. Da-Ae</strain>
        <tissue evidence="3">Seedling</tissue>
    </source>
</reference>
<dbReference type="Proteomes" id="UP000824890">
    <property type="component" value="Unassembled WGS sequence"/>
</dbReference>
<feature type="region of interest" description="Disordered" evidence="2">
    <location>
        <begin position="179"/>
        <end position="206"/>
    </location>
</feature>
<evidence type="ECO:0000313" key="3">
    <source>
        <dbReference type="EMBL" id="KAH0858974.1"/>
    </source>
</evidence>
<proteinExistence type="predicted"/>
<gene>
    <name evidence="3" type="ORF">HID58_087235</name>
</gene>
<evidence type="ECO:0000256" key="1">
    <source>
        <dbReference type="SAM" id="Coils"/>
    </source>
</evidence>
<feature type="coiled-coil region" evidence="1">
    <location>
        <begin position="331"/>
        <end position="365"/>
    </location>
</feature>
<evidence type="ECO:0000256" key="2">
    <source>
        <dbReference type="SAM" id="MobiDB-lite"/>
    </source>
</evidence>
<feature type="non-terminal residue" evidence="3">
    <location>
        <position position="1"/>
    </location>
</feature>
<organism evidence="3 4">
    <name type="scientific">Brassica napus</name>
    <name type="common">Rape</name>
    <dbReference type="NCBI Taxonomy" id="3708"/>
    <lineage>
        <taxon>Eukaryota</taxon>
        <taxon>Viridiplantae</taxon>
        <taxon>Streptophyta</taxon>
        <taxon>Embryophyta</taxon>
        <taxon>Tracheophyta</taxon>
        <taxon>Spermatophyta</taxon>
        <taxon>Magnoliopsida</taxon>
        <taxon>eudicotyledons</taxon>
        <taxon>Gunneridae</taxon>
        <taxon>Pentapetalae</taxon>
        <taxon>rosids</taxon>
        <taxon>malvids</taxon>
        <taxon>Brassicales</taxon>
        <taxon>Brassicaceae</taxon>
        <taxon>Brassiceae</taxon>
        <taxon>Brassica</taxon>
    </lineage>
</organism>
<feature type="compositionally biased region" description="Polar residues" evidence="2">
    <location>
        <begin position="268"/>
        <end position="278"/>
    </location>
</feature>
<feature type="region of interest" description="Disordered" evidence="2">
    <location>
        <begin position="247"/>
        <end position="278"/>
    </location>
</feature>
<name>A0ABQ7XU22_BRANA</name>
<feature type="region of interest" description="Disordered" evidence="2">
    <location>
        <begin position="434"/>
        <end position="467"/>
    </location>
</feature>
<evidence type="ECO:0000313" key="4">
    <source>
        <dbReference type="Proteomes" id="UP000824890"/>
    </source>
</evidence>
<comment type="caution">
    <text evidence="3">The sequence shown here is derived from an EMBL/GenBank/DDBJ whole genome shotgun (WGS) entry which is preliminary data.</text>
</comment>
<keyword evidence="4" id="KW-1185">Reference proteome</keyword>
<protein>
    <submittedName>
        <fullName evidence="3">Uncharacterized protein</fullName>
    </submittedName>
</protein>
<dbReference type="EMBL" id="JAGKQM010000019">
    <property type="protein sequence ID" value="KAH0858974.1"/>
    <property type="molecule type" value="Genomic_DNA"/>
</dbReference>
<accession>A0ABQ7XU22</accession>